<dbReference type="OrthoDB" id="7735366at2759"/>
<evidence type="ECO:0000313" key="4">
    <source>
        <dbReference type="Proteomes" id="UP000594262"/>
    </source>
</evidence>
<organism evidence="3 4">
    <name type="scientific">Clytia hemisphaerica</name>
    <dbReference type="NCBI Taxonomy" id="252671"/>
    <lineage>
        <taxon>Eukaryota</taxon>
        <taxon>Metazoa</taxon>
        <taxon>Cnidaria</taxon>
        <taxon>Hydrozoa</taxon>
        <taxon>Hydroidolina</taxon>
        <taxon>Leptothecata</taxon>
        <taxon>Obeliida</taxon>
        <taxon>Clytiidae</taxon>
        <taxon>Clytia</taxon>
    </lineage>
</organism>
<dbReference type="InterPro" id="IPR036056">
    <property type="entry name" value="Fibrinogen-like_C"/>
</dbReference>
<dbReference type="Pfam" id="PF00147">
    <property type="entry name" value="Fibrinogen_C"/>
    <property type="match status" value="1"/>
</dbReference>
<evidence type="ECO:0000259" key="2">
    <source>
        <dbReference type="PROSITE" id="PS51406"/>
    </source>
</evidence>
<dbReference type="RefSeq" id="XP_066910370.1">
    <property type="nucleotide sequence ID" value="XM_067054269.1"/>
</dbReference>
<feature type="chain" id="PRO_5029858124" description="Fibrinogen C-terminal domain-containing protein" evidence="1">
    <location>
        <begin position="24"/>
        <end position="325"/>
    </location>
</feature>
<dbReference type="InterPro" id="IPR014716">
    <property type="entry name" value="Fibrinogen_a/b/g_C_1"/>
</dbReference>
<keyword evidence="4" id="KW-1185">Reference proteome</keyword>
<dbReference type="Proteomes" id="UP000594262">
    <property type="component" value="Unplaced"/>
</dbReference>
<dbReference type="GeneID" id="136797683"/>
<keyword evidence="1" id="KW-0732">Signal</keyword>
<dbReference type="SUPFAM" id="SSF56496">
    <property type="entry name" value="Fibrinogen C-terminal domain-like"/>
    <property type="match status" value="1"/>
</dbReference>
<name>A0A7M5V314_9CNID</name>
<protein>
    <recommendedName>
        <fullName evidence="2">Fibrinogen C-terminal domain-containing protein</fullName>
    </recommendedName>
</protein>
<feature type="domain" description="Fibrinogen C-terminal" evidence="2">
    <location>
        <begin position="102"/>
        <end position="322"/>
    </location>
</feature>
<dbReference type="GO" id="GO:0005615">
    <property type="term" value="C:extracellular space"/>
    <property type="evidence" value="ECO:0007669"/>
    <property type="project" value="TreeGrafter"/>
</dbReference>
<dbReference type="SMART" id="SM00186">
    <property type="entry name" value="FBG"/>
    <property type="match status" value="1"/>
</dbReference>
<dbReference type="AlphaFoldDB" id="A0A7M5V314"/>
<sequence>MRKGRAYLYFLLALTLHVIIIETKTLNRIAYNKKPTSDPFKVIEVEEFPNQRCFSSCHYQLKCMSLLIEKLIDGTFRCSLYDRTIRYMSLIASDAVEAVFHSIVVQVFNDCVDWYNVGARTTGVYEITLSNGESKKVRCNMQIDGGGWLVFQHRFNGGVDFNNDWDEYKNGFGSVDGEHWLGNQYLNLITTVTKHELYLHAGRFNNGGRKYSKFDYFEIENENLKYRLKSGANRVGGIESMSENFGMNFTTNDQDNDKFTGHCSLPFKRGGFWYNACASILFNGVYYKTEVSDPYWGLNWRNHWLSSTQSLQWTEMMIRRVNRDP</sequence>
<reference evidence="3" key="1">
    <citation type="submission" date="2021-01" db="UniProtKB">
        <authorList>
            <consortium name="EnsemblMetazoa"/>
        </authorList>
    </citation>
    <scope>IDENTIFICATION</scope>
</reference>
<feature type="signal peptide" evidence="1">
    <location>
        <begin position="1"/>
        <end position="23"/>
    </location>
</feature>
<dbReference type="PANTHER" id="PTHR19143:SF327">
    <property type="entry name" value="FI21813P1-RELATED"/>
    <property type="match status" value="1"/>
</dbReference>
<dbReference type="Gene3D" id="3.90.215.10">
    <property type="entry name" value="Gamma Fibrinogen, chain A, domain 1"/>
    <property type="match status" value="1"/>
</dbReference>
<dbReference type="InterPro" id="IPR050373">
    <property type="entry name" value="Fibrinogen_C-term_domain"/>
</dbReference>
<dbReference type="PROSITE" id="PS51406">
    <property type="entry name" value="FIBRINOGEN_C_2"/>
    <property type="match status" value="1"/>
</dbReference>
<evidence type="ECO:0000256" key="1">
    <source>
        <dbReference type="SAM" id="SignalP"/>
    </source>
</evidence>
<accession>A0A7M5V314</accession>
<dbReference type="CDD" id="cd00087">
    <property type="entry name" value="FReD"/>
    <property type="match status" value="1"/>
</dbReference>
<evidence type="ECO:0000313" key="3">
    <source>
        <dbReference type="EnsemblMetazoa" id="CLYHEMP008699.1"/>
    </source>
</evidence>
<proteinExistence type="predicted"/>
<dbReference type="InterPro" id="IPR002181">
    <property type="entry name" value="Fibrinogen_a/b/g_C_dom"/>
</dbReference>
<dbReference type="EnsemblMetazoa" id="CLYHEMT008699.1">
    <property type="protein sequence ID" value="CLYHEMP008699.1"/>
    <property type="gene ID" value="CLYHEMG008699"/>
</dbReference>
<dbReference type="PANTHER" id="PTHR19143">
    <property type="entry name" value="FIBRINOGEN/TENASCIN/ANGIOPOEITIN"/>
    <property type="match status" value="1"/>
</dbReference>